<name>A0ABS5HJB6_9BACT</name>
<dbReference type="InterPro" id="IPR007759">
    <property type="entry name" value="Asxl_HARE-HTH"/>
</dbReference>
<sequence>MTIFEVAKKVLEDKKVALSPNRIYKLAEEMRLVEQLNLKGKTPWQTFSAYIYIDLKNNPNSIFEKVSQKPILIKLKNQNSKEPRQEAIQELKDDKFIERDLHPLLVKFIYSNENFNARAKTIFHENSKKQQKGHDRWLYPDIVGVSFEAENYEKVMLGFISKFNQIPIKLFSFEMKKFLSVGNFREYYFQAVSNSSWANEGYLVALNIDESDTELIELIQKLNLSFGIGVISLDSENIAQSKVIAPAKFKDALDMNIMNELTQKNKNFNSFLKTIKDFESENQVRFEREFDEILDHDKFEKYLKEKGIKKC</sequence>
<keyword evidence="1" id="KW-0804">Transcription</keyword>
<dbReference type="Proteomes" id="UP000682951">
    <property type="component" value="Unassembled WGS sequence"/>
</dbReference>
<evidence type="ECO:0000313" key="3">
    <source>
        <dbReference type="EMBL" id="MBR8464233.1"/>
    </source>
</evidence>
<dbReference type="RefSeq" id="WP_212142175.1">
    <property type="nucleotide sequence ID" value="NZ_JAGSSW010000006.1"/>
</dbReference>
<evidence type="ECO:0000256" key="1">
    <source>
        <dbReference type="ARBA" id="ARBA00023163"/>
    </source>
</evidence>
<evidence type="ECO:0000259" key="2">
    <source>
        <dbReference type="PROSITE" id="PS51913"/>
    </source>
</evidence>
<dbReference type="PROSITE" id="PS51913">
    <property type="entry name" value="HTH_HARE"/>
    <property type="match status" value="1"/>
</dbReference>
<dbReference type="EMBL" id="JAGSSW010000006">
    <property type="protein sequence ID" value="MBR8464233.1"/>
    <property type="molecule type" value="Genomic_DNA"/>
</dbReference>
<evidence type="ECO:0000313" key="4">
    <source>
        <dbReference type="Proteomes" id="UP000682951"/>
    </source>
</evidence>
<comment type="caution">
    <text evidence="3">The sequence shown here is derived from an EMBL/GenBank/DDBJ whole genome shotgun (WGS) entry which is preliminary data.</text>
</comment>
<proteinExistence type="predicted"/>
<feature type="domain" description="HTH HARE-type" evidence="2">
    <location>
        <begin position="1"/>
        <end position="78"/>
    </location>
</feature>
<reference evidence="3 4" key="1">
    <citation type="submission" date="2021-04" db="EMBL/GenBank/DDBJ databases">
        <title>Molecular and phenotypic characterization and identification of bacterial isolates recovered from the Anatolian ground squirrels (Spermophilus xanthoprymnus) and which have the potential to form a new species in the Campylobacter genus.</title>
        <authorList>
            <person name="Aydin F."/>
            <person name="Abay S."/>
            <person name="Kayman T."/>
            <person name="Karakaya E."/>
            <person name="Mustak H.K."/>
            <person name="Mustak I.B."/>
            <person name="Bilgin N."/>
            <person name="Duzler A."/>
            <person name="Sahin O."/>
            <person name="Guran O."/>
            <person name="Saticioglu I.B."/>
        </authorList>
    </citation>
    <scope>NUCLEOTIDE SEQUENCE [LARGE SCALE GENOMIC DNA]</scope>
    <source>
        <strain evidence="4">faydin-G24</strain>
    </source>
</reference>
<dbReference type="Pfam" id="PF05066">
    <property type="entry name" value="HARE-HTH"/>
    <property type="match status" value="1"/>
</dbReference>
<accession>A0ABS5HJB6</accession>
<organism evidence="3 4">
    <name type="scientific">Campylobacter anatolicus</name>
    <dbReference type="NCBI Taxonomy" id="2829105"/>
    <lineage>
        <taxon>Bacteria</taxon>
        <taxon>Pseudomonadati</taxon>
        <taxon>Campylobacterota</taxon>
        <taxon>Epsilonproteobacteria</taxon>
        <taxon>Campylobacterales</taxon>
        <taxon>Campylobacteraceae</taxon>
        <taxon>Campylobacter</taxon>
    </lineage>
</organism>
<keyword evidence="4" id="KW-1185">Reference proteome</keyword>
<protein>
    <submittedName>
        <fullName evidence="3">HrgA protein</fullName>
    </submittedName>
</protein>
<gene>
    <name evidence="3" type="ORF">KDD93_06620</name>
</gene>